<feature type="region of interest" description="Disordered" evidence="2">
    <location>
        <begin position="392"/>
        <end position="411"/>
    </location>
</feature>
<feature type="transmembrane region" description="Helical" evidence="3">
    <location>
        <begin position="232"/>
        <end position="251"/>
    </location>
</feature>
<dbReference type="PANTHER" id="PTHR34978">
    <property type="entry name" value="POSSIBLE SENSOR-TRANSDUCER PROTEIN BLAR"/>
    <property type="match status" value="1"/>
</dbReference>
<keyword evidence="3" id="KW-0812">Transmembrane</keyword>
<gene>
    <name evidence="5" type="ORF">BTO15_07475</name>
</gene>
<dbReference type="CDD" id="cd07341">
    <property type="entry name" value="M56_BlaR1_MecR1_like"/>
    <property type="match status" value="1"/>
</dbReference>
<evidence type="ECO:0000259" key="4">
    <source>
        <dbReference type="Pfam" id="PF05569"/>
    </source>
</evidence>
<dbReference type="EMBL" id="CP019336">
    <property type="protein sequence ID" value="AUC21950.1"/>
    <property type="molecule type" value="Genomic_DNA"/>
</dbReference>
<feature type="transmembrane region" description="Helical" evidence="3">
    <location>
        <begin position="55"/>
        <end position="75"/>
    </location>
</feature>
<name>A0ABN5F574_9FLAO</name>
<sequence length="411" mass="47477">MHIFNRFYLLTGVIISFLVPLATITVQANNALETSGEPIFIGNTSLAAVHEGFNYSQLLICVYLIISILFLIRFVKNFAKIIQKIRTNETIKYQKAILVLVQDEILPHTFWNFIFINKKDYKEGKIEEELFTHELTHVTQKHTLDILIIELFQIMFWINPLFIFLKKAIQLNHEFLADEKVINQHKNTNKYQHLLLNKAAWNNEYYLASNLNYSLTKKRLKMMTKQSSQTKILLKQLSVIPLLVGFLFLFAERVQAQEKAKDKIVIEYNSLAKKAKSKDNADTKKEDIEKLEKLYAQLSESQKKTAVPFPYTSITEKNKEEPIFYLNGEVASKKEVDKVNAGNIESVNVIKKENGSSTISIKKKKEPIFYLDGKRISKKEMKKVKPDNIESVNVEKDKDGGGSIYITSKKE</sequence>
<reference evidence="5 6" key="1">
    <citation type="submission" date="2017-02" db="EMBL/GenBank/DDBJ databases">
        <title>Trade-off between light-utilization and light-protection in marine flavobacteria.</title>
        <authorList>
            <person name="Kumagai Y."/>
            <person name="Yoshizawa S."/>
            <person name="Kogure K."/>
            <person name="Iwasaki W."/>
        </authorList>
    </citation>
    <scope>NUCLEOTIDE SEQUENCE [LARGE SCALE GENOMIC DNA]</scope>
    <source>
        <strain evidence="5 6">KCTC 23670</strain>
    </source>
</reference>
<evidence type="ECO:0000256" key="3">
    <source>
        <dbReference type="SAM" id="Phobius"/>
    </source>
</evidence>
<keyword evidence="3" id="KW-1133">Transmembrane helix</keyword>
<feature type="coiled-coil region" evidence="1">
    <location>
        <begin position="274"/>
        <end position="304"/>
    </location>
</feature>
<accession>A0ABN5F574</accession>
<evidence type="ECO:0000256" key="1">
    <source>
        <dbReference type="SAM" id="Coils"/>
    </source>
</evidence>
<feature type="domain" description="Peptidase M56" evidence="4">
    <location>
        <begin position="89"/>
        <end position="222"/>
    </location>
</feature>
<keyword evidence="1" id="KW-0175">Coiled coil</keyword>
<organism evidence="5 6">
    <name type="scientific">Polaribacter sejongensis</name>
    <dbReference type="NCBI Taxonomy" id="985043"/>
    <lineage>
        <taxon>Bacteria</taxon>
        <taxon>Pseudomonadati</taxon>
        <taxon>Bacteroidota</taxon>
        <taxon>Flavobacteriia</taxon>
        <taxon>Flavobacteriales</taxon>
        <taxon>Flavobacteriaceae</taxon>
    </lineage>
</organism>
<dbReference type="Proteomes" id="UP000232721">
    <property type="component" value="Chromosome"/>
</dbReference>
<dbReference type="PANTHER" id="PTHR34978:SF3">
    <property type="entry name" value="SLR0241 PROTEIN"/>
    <property type="match status" value="1"/>
</dbReference>
<keyword evidence="3" id="KW-0472">Membrane</keyword>
<evidence type="ECO:0000256" key="2">
    <source>
        <dbReference type="SAM" id="MobiDB-lite"/>
    </source>
</evidence>
<feature type="transmembrane region" description="Helical" evidence="3">
    <location>
        <begin position="96"/>
        <end position="116"/>
    </location>
</feature>
<dbReference type="InterPro" id="IPR008756">
    <property type="entry name" value="Peptidase_M56"/>
</dbReference>
<evidence type="ECO:0000313" key="5">
    <source>
        <dbReference type="EMBL" id="AUC21950.1"/>
    </source>
</evidence>
<keyword evidence="6" id="KW-1185">Reference proteome</keyword>
<dbReference type="InterPro" id="IPR052173">
    <property type="entry name" value="Beta-lactam_resp_regulator"/>
</dbReference>
<feature type="transmembrane region" description="Helical" evidence="3">
    <location>
        <begin position="7"/>
        <end position="28"/>
    </location>
</feature>
<dbReference type="Pfam" id="PF05569">
    <property type="entry name" value="Peptidase_M56"/>
    <property type="match status" value="1"/>
</dbReference>
<proteinExistence type="predicted"/>
<protein>
    <recommendedName>
        <fullName evidence="4">Peptidase M56 domain-containing protein</fullName>
    </recommendedName>
</protein>
<evidence type="ECO:0000313" key="6">
    <source>
        <dbReference type="Proteomes" id="UP000232721"/>
    </source>
</evidence>
<feature type="transmembrane region" description="Helical" evidence="3">
    <location>
        <begin position="146"/>
        <end position="165"/>
    </location>
</feature>